<dbReference type="EMBL" id="CP042905">
    <property type="protein sequence ID" value="QEE14340.1"/>
    <property type="molecule type" value="Genomic_DNA"/>
</dbReference>
<dbReference type="NCBIfam" id="NF045535">
    <property type="entry name" value="Sel_Asgard"/>
    <property type="match status" value="1"/>
</dbReference>
<dbReference type="KEGG" id="psyt:DSAG12_00153"/>
<name>A0A5B9D680_9ARCH</name>
<dbReference type="GeneID" id="41328157"/>
<dbReference type="RefSeq" id="WP_147661297.1">
    <property type="nucleotide sequence ID" value="NZ_CP042905.2"/>
</dbReference>
<proteinExistence type="predicted"/>
<evidence type="ECO:0000313" key="2">
    <source>
        <dbReference type="Proteomes" id="UP000321408"/>
    </source>
</evidence>
<reference evidence="1 2" key="2">
    <citation type="journal article" date="2024" name="Int. J. Syst. Evol. Microbiol.">
        <title>Promethearchaeum syntrophicum gen. nov., sp. nov., an anaerobic, obligately syntrophic archaeon, the first isolate of the lineage 'Asgard' archaea, and proposal of the new archaeal phylum Promethearchaeota phyl. nov. and kingdom Promethearchaeati regn. nov.</title>
        <authorList>
            <person name="Imachi H."/>
            <person name="Nobu M.K."/>
            <person name="Kato S."/>
            <person name="Takaki Y."/>
            <person name="Miyazaki M."/>
            <person name="Miyata M."/>
            <person name="Ogawara M."/>
            <person name="Saito Y."/>
            <person name="Sakai S."/>
            <person name="Tahara Y.O."/>
            <person name="Takano Y."/>
            <person name="Tasumi E."/>
            <person name="Uematsu K."/>
            <person name="Yoshimura T."/>
            <person name="Itoh T."/>
            <person name="Ohkuma M."/>
            <person name="Takai K."/>
        </authorList>
    </citation>
    <scope>NUCLEOTIDE SEQUENCE [LARGE SCALE GENOMIC DNA]</scope>
    <source>
        <strain evidence="1 2">MK-D1</strain>
    </source>
</reference>
<keyword evidence="2" id="KW-1185">Reference proteome</keyword>
<gene>
    <name evidence="1" type="ORF">DSAG12_00153</name>
</gene>
<sequence length="234" mass="27090">MGLLTTFSEINKKWPNQSFKILFDPLTKLELFELGYFASSDIPFRCFSIKLNPGDNHDKDVALLYSAASKQFISLLNKDDGLVLTLYENNKDEISQHLELIKTDLAKFKDQLTSMREDLRDQIVKCILVERKVDEAMHFTLSNEVNRRVYFAIGECRERAALIPIFQNSKGADLVQLALHKWMDYVLRLNQDEKFPEEKTTGLIKNFLQIKKWLKDLITKQLAGISTAKEEINV</sequence>
<organism evidence="1 2">
    <name type="scientific">Promethearchaeum syntrophicum</name>
    <dbReference type="NCBI Taxonomy" id="2594042"/>
    <lineage>
        <taxon>Archaea</taxon>
        <taxon>Promethearchaeati</taxon>
        <taxon>Promethearchaeota</taxon>
        <taxon>Promethearchaeia</taxon>
        <taxon>Promethearchaeales</taxon>
        <taxon>Promethearchaeaceae</taxon>
        <taxon>Promethearchaeum</taxon>
    </lineage>
</organism>
<reference evidence="1 2" key="1">
    <citation type="journal article" date="2020" name="Nature">
        <title>Isolation of an archaeon at the prokaryote-eukaryote interface.</title>
        <authorList>
            <person name="Imachi H."/>
            <person name="Nobu M.K."/>
            <person name="Nakahara N."/>
            <person name="Morono Y."/>
            <person name="Ogawara M."/>
            <person name="Takaki Y."/>
            <person name="Takano Y."/>
            <person name="Uematsu K."/>
            <person name="Ikuta T."/>
            <person name="Ito M."/>
            <person name="Matsui Y."/>
            <person name="Miyazaki M."/>
            <person name="Murata K."/>
            <person name="Saito Y."/>
            <person name="Sakai S."/>
            <person name="Song C."/>
            <person name="Tasumi E."/>
            <person name="Yamanaka Y."/>
            <person name="Yamaguchi T."/>
            <person name="Kamagata Y."/>
            <person name="Tamaki H."/>
            <person name="Takai K."/>
        </authorList>
    </citation>
    <scope>NUCLEOTIDE SEQUENCE [LARGE SCALE GENOMIC DNA]</scope>
    <source>
        <strain evidence="1 2">MK-D1</strain>
    </source>
</reference>
<dbReference type="AlphaFoldDB" id="A0A5B9D680"/>
<protein>
    <submittedName>
        <fullName evidence="1">Uncharacterized protein</fullName>
    </submittedName>
</protein>
<accession>A0A5B9D680</accession>
<dbReference type="Proteomes" id="UP000321408">
    <property type="component" value="Chromosome"/>
</dbReference>
<evidence type="ECO:0000313" key="1">
    <source>
        <dbReference type="EMBL" id="QEE14340.1"/>
    </source>
</evidence>